<keyword evidence="4 5" id="KW-0539">Nucleus</keyword>
<evidence type="ECO:0000256" key="5">
    <source>
        <dbReference type="PIRNR" id="PIRNR026991"/>
    </source>
</evidence>
<dbReference type="Pfam" id="PF03962">
    <property type="entry name" value="Mnd1"/>
    <property type="match status" value="1"/>
</dbReference>
<dbReference type="InterPro" id="IPR040453">
    <property type="entry name" value="Mnd1_HTH"/>
</dbReference>
<evidence type="ECO:0008006" key="11">
    <source>
        <dbReference type="Google" id="ProtNLM"/>
    </source>
</evidence>
<feature type="domain" description="Mnd1 HTH" evidence="7">
    <location>
        <begin position="14"/>
        <end position="72"/>
    </location>
</feature>
<evidence type="ECO:0000256" key="3">
    <source>
        <dbReference type="ARBA" id="ARBA00023054"/>
    </source>
</evidence>
<proteinExistence type="inferred from homology"/>
<dbReference type="InterPro" id="IPR040661">
    <property type="entry name" value="LZ3wCH"/>
</dbReference>
<comment type="similarity">
    <text evidence="2 5">Belongs to the MND1 family.</text>
</comment>
<evidence type="ECO:0000256" key="2">
    <source>
        <dbReference type="ARBA" id="ARBA00005981"/>
    </source>
</evidence>
<evidence type="ECO:0000259" key="8">
    <source>
        <dbReference type="Pfam" id="PF18517"/>
    </source>
</evidence>
<dbReference type="InterPro" id="IPR005647">
    <property type="entry name" value="Mnd1"/>
</dbReference>
<comment type="caution">
    <text evidence="9">The sequence shown here is derived from an EMBL/GenBank/DDBJ whole genome shotgun (WGS) entry which is preliminary data.</text>
</comment>
<evidence type="ECO:0000259" key="7">
    <source>
        <dbReference type="Pfam" id="PF03962"/>
    </source>
</evidence>
<comment type="function">
    <text evidence="5">Required for proper homologous chromosome pairing and efficient cross-over and intragenic recombination during meiosis.</text>
</comment>
<organism evidence="9 10">
    <name type="scientific">Chrysophaeum taylorii</name>
    <dbReference type="NCBI Taxonomy" id="2483200"/>
    <lineage>
        <taxon>Eukaryota</taxon>
        <taxon>Sar</taxon>
        <taxon>Stramenopiles</taxon>
        <taxon>Ochrophyta</taxon>
        <taxon>Pelagophyceae</taxon>
        <taxon>Pelagomonadales</taxon>
        <taxon>Pelagomonadaceae</taxon>
        <taxon>Chrysophaeum</taxon>
    </lineage>
</organism>
<dbReference type="GO" id="GO:0007131">
    <property type="term" value="P:reciprocal meiotic recombination"/>
    <property type="evidence" value="ECO:0007669"/>
    <property type="project" value="InterPro"/>
</dbReference>
<evidence type="ECO:0000313" key="10">
    <source>
        <dbReference type="Proteomes" id="UP001230188"/>
    </source>
</evidence>
<comment type="subcellular location">
    <subcellularLocation>
        <location evidence="1 5">Nucleus</location>
    </subcellularLocation>
</comment>
<evidence type="ECO:0000256" key="1">
    <source>
        <dbReference type="ARBA" id="ARBA00004123"/>
    </source>
</evidence>
<accession>A0AAD7XJP2</accession>
<dbReference type="AlphaFoldDB" id="A0AAD7XJP2"/>
<evidence type="ECO:0000256" key="4">
    <source>
        <dbReference type="ARBA" id="ARBA00023242"/>
    </source>
</evidence>
<evidence type="ECO:0000313" key="9">
    <source>
        <dbReference type="EMBL" id="KAJ8600659.1"/>
    </source>
</evidence>
<reference evidence="9" key="1">
    <citation type="submission" date="2023-01" db="EMBL/GenBank/DDBJ databases">
        <title>Metagenome sequencing of chrysophaentin producing Chrysophaeum taylorii.</title>
        <authorList>
            <person name="Davison J."/>
            <person name="Bewley C."/>
        </authorList>
    </citation>
    <scope>NUCLEOTIDE SEQUENCE</scope>
    <source>
        <strain evidence="9">NIES-1699</strain>
    </source>
</reference>
<sequence length="205" mass="22929">MGRGMSMEEKKKVLLKVYHTKLEPLSIKELEKEGAKAGLFEKQVKEINAVLLDENLVNQDKIGQANVFWSFPAAQGASLRAQLQTAKRKLAEAHQRVAAAKEAEADALVGREDEDGTRSAKLRKLGNLVAKKKAIEADLAALKENDPEELERLTRSAAEFKEHAERWTENLFALKHWLIKKKGAHPQQVDSLFKSVDLPANLDLD</sequence>
<feature type="coiled-coil region" evidence="6">
    <location>
        <begin position="76"/>
        <end position="170"/>
    </location>
</feature>
<feature type="domain" description="Leucine zipper with capping helix" evidence="8">
    <location>
        <begin position="149"/>
        <end position="202"/>
    </location>
</feature>
<keyword evidence="10" id="KW-1185">Reference proteome</keyword>
<name>A0AAD7XJP2_9STRA</name>
<protein>
    <recommendedName>
        <fullName evidence="11">Meiotic nuclear division protein 1 homolog</fullName>
    </recommendedName>
</protein>
<dbReference type="GO" id="GO:0005634">
    <property type="term" value="C:nucleus"/>
    <property type="evidence" value="ECO:0007669"/>
    <property type="project" value="UniProtKB-SubCell"/>
</dbReference>
<gene>
    <name evidence="9" type="ORF">CTAYLR_010683</name>
</gene>
<dbReference type="PIRSF" id="PIRSF026991">
    <property type="entry name" value="Mnd1"/>
    <property type="match status" value="1"/>
</dbReference>
<dbReference type="Pfam" id="PF18517">
    <property type="entry name" value="LZ3wCH"/>
    <property type="match status" value="1"/>
</dbReference>
<dbReference type="Proteomes" id="UP001230188">
    <property type="component" value="Unassembled WGS sequence"/>
</dbReference>
<keyword evidence="3 6" id="KW-0175">Coiled coil</keyword>
<evidence type="ECO:0000256" key="6">
    <source>
        <dbReference type="SAM" id="Coils"/>
    </source>
</evidence>
<dbReference type="EMBL" id="JAQMWT010000487">
    <property type="protein sequence ID" value="KAJ8600659.1"/>
    <property type="molecule type" value="Genomic_DNA"/>
</dbReference>
<dbReference type="GO" id="GO:0003690">
    <property type="term" value="F:double-stranded DNA binding"/>
    <property type="evidence" value="ECO:0007669"/>
    <property type="project" value="InterPro"/>
</dbReference>